<dbReference type="Proteomes" id="UP001642520">
    <property type="component" value="Unassembled WGS sequence"/>
</dbReference>
<proteinExistence type="predicted"/>
<protein>
    <recommendedName>
        <fullName evidence="4">TIL domain-containing protein</fullName>
    </recommendedName>
</protein>
<reference evidence="2 3" key="1">
    <citation type="submission" date="2024-08" db="EMBL/GenBank/DDBJ databases">
        <authorList>
            <person name="Will J Nash"/>
            <person name="Angela Man"/>
            <person name="Seanna McTaggart"/>
            <person name="Kendall Baker"/>
            <person name="Tom Barker"/>
            <person name="Leah Catchpole"/>
            <person name="Alex Durrant"/>
            <person name="Karim Gharbi"/>
            <person name="Naomi Irish"/>
            <person name="Gemy Kaithakottil"/>
            <person name="Debby Ku"/>
            <person name="Aaliyah Providence"/>
            <person name="Felix Shaw"/>
            <person name="David Swarbreck"/>
            <person name="Chris Watkins"/>
            <person name="Ann M. McCartney"/>
            <person name="Giulio Formenti"/>
            <person name="Alice Mouton"/>
            <person name="Noel Vella"/>
            <person name="Bjorn M von Reumont"/>
            <person name="Adriana Vella"/>
            <person name="Wilfried Haerty"/>
        </authorList>
    </citation>
    <scope>NUCLEOTIDE SEQUENCE [LARGE SCALE GENOMIC DNA]</scope>
</reference>
<evidence type="ECO:0000313" key="3">
    <source>
        <dbReference type="Proteomes" id="UP001642520"/>
    </source>
</evidence>
<organism evidence="2 3">
    <name type="scientific">Xylocopa violacea</name>
    <name type="common">Violet carpenter bee</name>
    <name type="synonym">Apis violacea</name>
    <dbReference type="NCBI Taxonomy" id="135666"/>
    <lineage>
        <taxon>Eukaryota</taxon>
        <taxon>Metazoa</taxon>
        <taxon>Ecdysozoa</taxon>
        <taxon>Arthropoda</taxon>
        <taxon>Hexapoda</taxon>
        <taxon>Insecta</taxon>
        <taxon>Pterygota</taxon>
        <taxon>Neoptera</taxon>
        <taxon>Endopterygota</taxon>
        <taxon>Hymenoptera</taxon>
        <taxon>Apocrita</taxon>
        <taxon>Aculeata</taxon>
        <taxon>Apoidea</taxon>
        <taxon>Anthophila</taxon>
        <taxon>Apidae</taxon>
        <taxon>Xylocopa</taxon>
        <taxon>Xylocopa</taxon>
    </lineage>
</organism>
<evidence type="ECO:0000256" key="1">
    <source>
        <dbReference type="SAM" id="Phobius"/>
    </source>
</evidence>
<gene>
    <name evidence="2" type="ORF">XYLVIOL_LOCUS8809</name>
</gene>
<sequence length="106" mass="11788">MTTLTLVSRVSLKGVGRNCIIMSRFFALFVFVAMLLVFGKETNTLEPWNNPHCGVNETWKIDYFAADCRVHCIPRPHVSCQCKSGYVSCKEIGGCVLPKDCPGTTQ</sequence>
<keyword evidence="1" id="KW-0472">Membrane</keyword>
<keyword evidence="1" id="KW-0812">Transmembrane</keyword>
<keyword evidence="3" id="KW-1185">Reference proteome</keyword>
<evidence type="ECO:0000313" key="2">
    <source>
        <dbReference type="EMBL" id="CAL7948346.1"/>
    </source>
</evidence>
<comment type="caution">
    <text evidence="2">The sequence shown here is derived from an EMBL/GenBank/DDBJ whole genome shotgun (WGS) entry which is preliminary data.</text>
</comment>
<dbReference type="EMBL" id="CAXAJV020001299">
    <property type="protein sequence ID" value="CAL7948346.1"/>
    <property type="molecule type" value="Genomic_DNA"/>
</dbReference>
<feature type="transmembrane region" description="Helical" evidence="1">
    <location>
        <begin position="20"/>
        <end position="38"/>
    </location>
</feature>
<name>A0ABP1P8D4_XYLVO</name>
<accession>A0ABP1P8D4</accession>
<keyword evidence="1" id="KW-1133">Transmembrane helix</keyword>
<evidence type="ECO:0008006" key="4">
    <source>
        <dbReference type="Google" id="ProtNLM"/>
    </source>
</evidence>